<organism evidence="2 3">
    <name type="scientific">Caulobacter ginsengisoli</name>
    <dbReference type="NCBI Taxonomy" id="400775"/>
    <lineage>
        <taxon>Bacteria</taxon>
        <taxon>Pseudomonadati</taxon>
        <taxon>Pseudomonadota</taxon>
        <taxon>Alphaproteobacteria</taxon>
        <taxon>Caulobacterales</taxon>
        <taxon>Caulobacteraceae</taxon>
        <taxon>Caulobacter</taxon>
    </lineage>
</organism>
<comment type="caution">
    <text evidence="2">The sequence shown here is derived from an EMBL/GenBank/DDBJ whole genome shotgun (WGS) entry which is preliminary data.</text>
</comment>
<accession>A0ABU0ITN1</accession>
<dbReference type="Proteomes" id="UP001228905">
    <property type="component" value="Unassembled WGS sequence"/>
</dbReference>
<keyword evidence="1" id="KW-0732">Signal</keyword>
<dbReference type="PIRSF" id="PIRSF011444">
    <property type="entry name" value="DUF1287"/>
    <property type="match status" value="1"/>
</dbReference>
<dbReference type="RefSeq" id="WP_307350622.1">
    <property type="nucleotide sequence ID" value="NZ_JAUSVS010000006.1"/>
</dbReference>
<protein>
    <submittedName>
        <fullName evidence="2">Uncharacterized protein YijF (DUF1287 family)</fullName>
    </submittedName>
</protein>
<dbReference type="EMBL" id="JAUSVS010000006">
    <property type="protein sequence ID" value="MDQ0465368.1"/>
    <property type="molecule type" value="Genomic_DNA"/>
</dbReference>
<dbReference type="InterPro" id="IPR009706">
    <property type="entry name" value="DUF1287"/>
</dbReference>
<gene>
    <name evidence="2" type="ORF">QO010_003155</name>
</gene>
<reference evidence="2 3" key="1">
    <citation type="submission" date="2023-07" db="EMBL/GenBank/DDBJ databases">
        <title>Genomic Encyclopedia of Type Strains, Phase IV (KMG-IV): sequencing the most valuable type-strain genomes for metagenomic binning, comparative biology and taxonomic classification.</title>
        <authorList>
            <person name="Goeker M."/>
        </authorList>
    </citation>
    <scope>NUCLEOTIDE SEQUENCE [LARGE SCALE GENOMIC DNA]</scope>
    <source>
        <strain evidence="2 3">DSM 18695</strain>
    </source>
</reference>
<evidence type="ECO:0000256" key="1">
    <source>
        <dbReference type="SAM" id="SignalP"/>
    </source>
</evidence>
<dbReference type="InterPro" id="IPR006311">
    <property type="entry name" value="TAT_signal"/>
</dbReference>
<feature type="signal peptide" evidence="1">
    <location>
        <begin position="1"/>
        <end position="27"/>
    </location>
</feature>
<sequence>MIHRRALLAATPALALSACAPPRRAHAATWAEKLLEAASAQIGTTVHYDPLYTRIAYPNGDVPREKGVCTDVVVRAYRDAFGIDLQRLVHEDMKRAFAAYPHRWGLKGPDSNIDHRRVPNLETFLTRLGAARPSGETWQPGDIITVQLVPVGTHIMLAAGAGAFGVQDVIHNMGGGTKREAAAFPFRQTGHFRWAPQQRT</sequence>
<feature type="chain" id="PRO_5046982230" evidence="1">
    <location>
        <begin position="28"/>
        <end position="200"/>
    </location>
</feature>
<evidence type="ECO:0000313" key="2">
    <source>
        <dbReference type="EMBL" id="MDQ0465368.1"/>
    </source>
</evidence>
<dbReference type="PROSITE" id="PS51257">
    <property type="entry name" value="PROKAR_LIPOPROTEIN"/>
    <property type="match status" value="1"/>
</dbReference>
<dbReference type="Pfam" id="PF06940">
    <property type="entry name" value="DUF1287"/>
    <property type="match status" value="1"/>
</dbReference>
<keyword evidence="3" id="KW-1185">Reference proteome</keyword>
<dbReference type="PROSITE" id="PS51318">
    <property type="entry name" value="TAT"/>
    <property type="match status" value="1"/>
</dbReference>
<proteinExistence type="predicted"/>
<name>A0ABU0ITN1_9CAUL</name>
<evidence type="ECO:0000313" key="3">
    <source>
        <dbReference type="Proteomes" id="UP001228905"/>
    </source>
</evidence>